<dbReference type="EMBL" id="FMWG01000002">
    <property type="protein sequence ID" value="SCZ52472.1"/>
    <property type="molecule type" value="Genomic_DNA"/>
</dbReference>
<gene>
    <name evidence="1" type="ORF">SAMN04488118_1023</name>
</gene>
<protein>
    <submittedName>
        <fullName evidence="1">LysR substrate binding domain-containing protein</fullName>
    </submittedName>
</protein>
<accession>A0A1G5PSM8</accession>
<evidence type="ECO:0000313" key="2">
    <source>
        <dbReference type="Proteomes" id="UP000198767"/>
    </source>
</evidence>
<dbReference type="AlphaFoldDB" id="A0A1G5PSM8"/>
<organism evidence="1 2">
    <name type="scientific">Epibacterium ulvae</name>
    <dbReference type="NCBI Taxonomy" id="1156985"/>
    <lineage>
        <taxon>Bacteria</taxon>
        <taxon>Pseudomonadati</taxon>
        <taxon>Pseudomonadota</taxon>
        <taxon>Alphaproteobacteria</taxon>
        <taxon>Rhodobacterales</taxon>
        <taxon>Roseobacteraceae</taxon>
        <taxon>Epibacterium</taxon>
    </lineage>
</organism>
<reference evidence="1 2" key="1">
    <citation type="submission" date="2016-10" db="EMBL/GenBank/DDBJ databases">
        <authorList>
            <person name="de Groot N.N."/>
        </authorList>
    </citation>
    <scope>NUCLEOTIDE SEQUENCE [LARGE SCALE GENOMIC DNA]</scope>
    <source>
        <strain evidence="1 2">U95</strain>
    </source>
</reference>
<dbReference type="SUPFAM" id="SSF53850">
    <property type="entry name" value="Periplasmic binding protein-like II"/>
    <property type="match status" value="1"/>
</dbReference>
<keyword evidence="2" id="KW-1185">Reference proteome</keyword>
<name>A0A1G5PSM8_9RHOB</name>
<dbReference type="Proteomes" id="UP000198767">
    <property type="component" value="Unassembled WGS sequence"/>
</dbReference>
<evidence type="ECO:0000313" key="1">
    <source>
        <dbReference type="EMBL" id="SCZ52472.1"/>
    </source>
</evidence>
<proteinExistence type="predicted"/>
<sequence>MDTKTQEARLKDSKISAHSFLNNPIDEHLEIHLLEENAEVSQGNVESTAYLTLAGTHVGLIPNHYAEHWVSAGKLIPVASELYQVISQIHAVRLRSGTRNDVAAHIWDRLKSLSAK</sequence>